<feature type="region of interest" description="Disordered" evidence="1">
    <location>
        <begin position="160"/>
        <end position="194"/>
    </location>
</feature>
<evidence type="ECO:0000313" key="3">
    <source>
        <dbReference type="EMBL" id="CAF4927481.1"/>
    </source>
</evidence>
<dbReference type="Proteomes" id="UP000663834">
    <property type="component" value="Unassembled WGS sequence"/>
</dbReference>
<evidence type="ECO:0000256" key="1">
    <source>
        <dbReference type="SAM" id="MobiDB-lite"/>
    </source>
</evidence>
<gene>
    <name evidence="3" type="ORF">GIL414_LOCUS53136</name>
    <name evidence="2" type="ORF">KQP761_LOCUS32654</name>
</gene>
<dbReference type="AlphaFoldDB" id="A0A816FNL7"/>
<sequence length="194" mass="22000">MSDICEQVDEEDDMPFFQNISTKKKRKRTLRAKQAISSSAATVEIANLQKDFSLYQFKNDNLSNILNSASPSKPPPPPEPEFVLGVDIRNFSFGFDEHTRRIRQIFRVAGYASNPSAVLNDQETVTELKNLMKKRDKALQNDEEALADAWQALKESVRQLKHDDKRNKRFQTIRTSSINTNDSSSSINDTSASS</sequence>
<reference evidence="2" key="1">
    <citation type="submission" date="2021-02" db="EMBL/GenBank/DDBJ databases">
        <authorList>
            <person name="Nowell W R."/>
        </authorList>
    </citation>
    <scope>NUCLEOTIDE SEQUENCE</scope>
</reference>
<dbReference type="Proteomes" id="UP000681720">
    <property type="component" value="Unassembled WGS sequence"/>
</dbReference>
<evidence type="ECO:0000313" key="2">
    <source>
        <dbReference type="EMBL" id="CAF1663843.1"/>
    </source>
</evidence>
<comment type="caution">
    <text evidence="2">The sequence shown here is derived from an EMBL/GenBank/DDBJ whole genome shotgun (WGS) entry which is preliminary data.</text>
</comment>
<evidence type="ECO:0000313" key="4">
    <source>
        <dbReference type="Proteomes" id="UP000663834"/>
    </source>
</evidence>
<proteinExistence type="predicted"/>
<feature type="compositionally biased region" description="Low complexity" evidence="1">
    <location>
        <begin position="175"/>
        <end position="194"/>
    </location>
</feature>
<accession>A0A816FNL7</accession>
<dbReference type="OrthoDB" id="10060950at2759"/>
<dbReference type="EMBL" id="CAJNOW010018246">
    <property type="protein sequence ID" value="CAF1663843.1"/>
    <property type="molecule type" value="Genomic_DNA"/>
</dbReference>
<organism evidence="2 4">
    <name type="scientific">Rotaria magnacalcarata</name>
    <dbReference type="NCBI Taxonomy" id="392030"/>
    <lineage>
        <taxon>Eukaryota</taxon>
        <taxon>Metazoa</taxon>
        <taxon>Spiralia</taxon>
        <taxon>Gnathifera</taxon>
        <taxon>Rotifera</taxon>
        <taxon>Eurotatoria</taxon>
        <taxon>Bdelloidea</taxon>
        <taxon>Philodinida</taxon>
        <taxon>Philodinidae</taxon>
        <taxon>Rotaria</taxon>
    </lineage>
</organism>
<dbReference type="EMBL" id="CAJOBJ010183646">
    <property type="protein sequence ID" value="CAF4927481.1"/>
    <property type="molecule type" value="Genomic_DNA"/>
</dbReference>
<protein>
    <submittedName>
        <fullName evidence="2">Uncharacterized protein</fullName>
    </submittedName>
</protein>
<name>A0A816FNL7_9BILA</name>